<name>A0AA36C3T2_9BILA</name>
<comment type="caution">
    <text evidence="8">The sequence shown here is derived from an EMBL/GenBank/DDBJ whole genome shotgun (WGS) entry which is preliminary data.</text>
</comment>
<dbReference type="GO" id="GO:0000139">
    <property type="term" value="C:Golgi membrane"/>
    <property type="evidence" value="ECO:0007669"/>
    <property type="project" value="UniProtKB-SubCell"/>
</dbReference>
<feature type="non-terminal residue" evidence="8">
    <location>
        <position position="316"/>
    </location>
</feature>
<feature type="transmembrane region" description="Helical" evidence="7">
    <location>
        <begin position="283"/>
        <end position="309"/>
    </location>
</feature>
<evidence type="ECO:0000256" key="3">
    <source>
        <dbReference type="ARBA" id="ARBA00022692"/>
    </source>
</evidence>
<feature type="transmembrane region" description="Helical" evidence="7">
    <location>
        <begin position="223"/>
        <end position="245"/>
    </location>
</feature>
<organism evidence="8 9">
    <name type="scientific">Mesorhabditis spiculigera</name>
    <dbReference type="NCBI Taxonomy" id="96644"/>
    <lineage>
        <taxon>Eukaryota</taxon>
        <taxon>Metazoa</taxon>
        <taxon>Ecdysozoa</taxon>
        <taxon>Nematoda</taxon>
        <taxon>Chromadorea</taxon>
        <taxon>Rhabditida</taxon>
        <taxon>Rhabditina</taxon>
        <taxon>Rhabditomorpha</taxon>
        <taxon>Rhabditoidea</taxon>
        <taxon>Rhabditidae</taxon>
        <taxon>Mesorhabditinae</taxon>
        <taxon>Mesorhabditis</taxon>
    </lineage>
</organism>
<reference evidence="8" key="1">
    <citation type="submission" date="2023-06" db="EMBL/GenBank/DDBJ databases">
        <authorList>
            <person name="Delattre M."/>
        </authorList>
    </citation>
    <scope>NUCLEOTIDE SEQUENCE</scope>
    <source>
        <strain evidence="8">AF72</strain>
    </source>
</reference>
<evidence type="ECO:0000256" key="5">
    <source>
        <dbReference type="ARBA" id="ARBA00023034"/>
    </source>
</evidence>
<evidence type="ECO:0000256" key="4">
    <source>
        <dbReference type="ARBA" id="ARBA00022989"/>
    </source>
</evidence>
<keyword evidence="5" id="KW-0333">Golgi apparatus</keyword>
<dbReference type="PANTHER" id="PTHR16133">
    <property type="entry name" value="SOLUTE CARRIER FAMILY 39 ZINC TRANSPORTER , MEMBER 9-RELATED"/>
    <property type="match status" value="1"/>
</dbReference>
<feature type="transmembrane region" description="Helical" evidence="7">
    <location>
        <begin position="193"/>
        <end position="211"/>
    </location>
</feature>
<gene>
    <name evidence="8" type="ORF">MSPICULIGERA_LOCUS604</name>
</gene>
<dbReference type="InterPro" id="IPR045891">
    <property type="entry name" value="ZIP9"/>
</dbReference>
<protein>
    <submittedName>
        <fullName evidence="8">Uncharacterized protein</fullName>
    </submittedName>
</protein>
<evidence type="ECO:0000256" key="6">
    <source>
        <dbReference type="ARBA" id="ARBA00023136"/>
    </source>
</evidence>
<dbReference type="PANTHER" id="PTHR16133:SF0">
    <property type="entry name" value="ZINC_IRON REGULATED TRANSPORTER-RELATED PROTEIN 102B, ISOFORM E"/>
    <property type="match status" value="1"/>
</dbReference>
<keyword evidence="3 7" id="KW-0812">Transmembrane</keyword>
<dbReference type="Proteomes" id="UP001177023">
    <property type="component" value="Unassembled WGS sequence"/>
</dbReference>
<dbReference type="Pfam" id="PF02535">
    <property type="entry name" value="Zip"/>
    <property type="match status" value="1"/>
</dbReference>
<keyword evidence="6 7" id="KW-0472">Membrane</keyword>
<keyword evidence="4 7" id="KW-1133">Transmembrane helix</keyword>
<feature type="transmembrane region" description="Helical" evidence="7">
    <location>
        <begin position="158"/>
        <end position="181"/>
    </location>
</feature>
<evidence type="ECO:0000256" key="7">
    <source>
        <dbReference type="SAM" id="Phobius"/>
    </source>
</evidence>
<proteinExistence type="predicted"/>
<sequence length="316" mass="33210">MAMIFSESNHQHAHGDAAAVVVHGAIDSPQEAKSILEAGGANPSNKDQPVDSPRLIPKDVKLMDGIQGARVKRDADHGHAHGAAEHGNIHAQIGYSLVVGFIFMLLVDQVSNIALSKSDRNGRQRIGLSATIGLVVHAAADGVALGGASSINRTDVQMIVFMAIMLHKGPASFGLVSFLIMEGLDKRAVKKHLLVFSSAAPTAAILTYMIIGGATDGISGNDSTIGILMLFSAGTFLYVATVHVLPELASQSKNYDLLVMDIQSPSTLRHSHSHGVSFSMTELFYMIVGAVIPAILASDTAISASKIVFTGLTLVE</sequence>
<feature type="transmembrane region" description="Helical" evidence="7">
    <location>
        <begin position="93"/>
        <end position="114"/>
    </location>
</feature>
<dbReference type="GO" id="GO:0006829">
    <property type="term" value="P:zinc ion transport"/>
    <property type="evidence" value="ECO:0007669"/>
    <property type="project" value="InterPro"/>
</dbReference>
<evidence type="ECO:0000313" key="9">
    <source>
        <dbReference type="Proteomes" id="UP001177023"/>
    </source>
</evidence>
<evidence type="ECO:0000256" key="2">
    <source>
        <dbReference type="ARBA" id="ARBA00004394"/>
    </source>
</evidence>
<dbReference type="EMBL" id="CATQJA010000127">
    <property type="protein sequence ID" value="CAJ0557855.1"/>
    <property type="molecule type" value="Genomic_DNA"/>
</dbReference>
<dbReference type="GO" id="GO:0046873">
    <property type="term" value="F:metal ion transmembrane transporter activity"/>
    <property type="evidence" value="ECO:0007669"/>
    <property type="project" value="InterPro"/>
</dbReference>
<feature type="transmembrane region" description="Helical" evidence="7">
    <location>
        <begin position="126"/>
        <end position="146"/>
    </location>
</feature>
<dbReference type="InterPro" id="IPR003689">
    <property type="entry name" value="ZIP"/>
</dbReference>
<comment type="subcellular location">
    <subcellularLocation>
        <location evidence="1">Endomembrane system</location>
        <topology evidence="1">Multi-pass membrane protein</topology>
    </subcellularLocation>
    <subcellularLocation>
        <location evidence="2">Golgi apparatus membrane</location>
    </subcellularLocation>
</comment>
<dbReference type="AlphaFoldDB" id="A0AA36C3T2"/>
<evidence type="ECO:0000256" key="1">
    <source>
        <dbReference type="ARBA" id="ARBA00004127"/>
    </source>
</evidence>
<keyword evidence="9" id="KW-1185">Reference proteome</keyword>
<evidence type="ECO:0000313" key="8">
    <source>
        <dbReference type="EMBL" id="CAJ0557855.1"/>
    </source>
</evidence>
<accession>A0AA36C3T2</accession>